<organism evidence="1 2">
    <name type="scientific">Brassica napus</name>
    <name type="common">Rape</name>
    <dbReference type="NCBI Taxonomy" id="3708"/>
    <lineage>
        <taxon>Eukaryota</taxon>
        <taxon>Viridiplantae</taxon>
        <taxon>Streptophyta</taxon>
        <taxon>Embryophyta</taxon>
        <taxon>Tracheophyta</taxon>
        <taxon>Spermatophyta</taxon>
        <taxon>Magnoliopsida</taxon>
        <taxon>eudicotyledons</taxon>
        <taxon>Gunneridae</taxon>
        <taxon>Pentapetalae</taxon>
        <taxon>rosids</taxon>
        <taxon>malvids</taxon>
        <taxon>Brassicales</taxon>
        <taxon>Brassicaceae</taxon>
        <taxon>Brassiceae</taxon>
        <taxon>Brassica</taxon>
    </lineage>
</organism>
<evidence type="ECO:0000313" key="2">
    <source>
        <dbReference type="Proteomes" id="UP000028999"/>
    </source>
</evidence>
<sequence length="44" mass="4985">MYPPKPLLTSPFATPWESVADSQETSSFATLNTSNSIRYTLRYD</sequence>
<keyword evidence="2" id="KW-1185">Reference proteome</keyword>
<name>A0A078FAP0_BRANA</name>
<proteinExistence type="predicted"/>
<dbReference type="Gramene" id="CDY08903">
    <property type="protein sequence ID" value="CDY08903"/>
    <property type="gene ID" value="GSBRNA2T00000909001"/>
</dbReference>
<evidence type="ECO:0000313" key="1">
    <source>
        <dbReference type="EMBL" id="CDY08903.1"/>
    </source>
</evidence>
<accession>A0A078FAP0</accession>
<dbReference type="EMBL" id="LK031990">
    <property type="protein sequence ID" value="CDY08903.1"/>
    <property type="molecule type" value="Genomic_DNA"/>
</dbReference>
<dbReference type="AlphaFoldDB" id="A0A078FAP0"/>
<dbReference type="Proteomes" id="UP000028999">
    <property type="component" value="Unassembled WGS sequence"/>
</dbReference>
<reference evidence="1 2" key="1">
    <citation type="journal article" date="2014" name="Science">
        <title>Plant genetics. Early allopolyploid evolution in the post-Neolithic Brassica napus oilseed genome.</title>
        <authorList>
            <person name="Chalhoub B."/>
            <person name="Denoeud F."/>
            <person name="Liu S."/>
            <person name="Parkin I.A."/>
            <person name="Tang H."/>
            <person name="Wang X."/>
            <person name="Chiquet J."/>
            <person name="Belcram H."/>
            <person name="Tong C."/>
            <person name="Samans B."/>
            <person name="Correa M."/>
            <person name="Da Silva C."/>
            <person name="Just J."/>
            <person name="Falentin C."/>
            <person name="Koh C.S."/>
            <person name="Le Clainche I."/>
            <person name="Bernard M."/>
            <person name="Bento P."/>
            <person name="Noel B."/>
            <person name="Labadie K."/>
            <person name="Alberti A."/>
            <person name="Charles M."/>
            <person name="Arnaud D."/>
            <person name="Guo H."/>
            <person name="Daviaud C."/>
            <person name="Alamery S."/>
            <person name="Jabbari K."/>
            <person name="Zhao M."/>
            <person name="Edger P.P."/>
            <person name="Chelaifa H."/>
            <person name="Tack D."/>
            <person name="Lassalle G."/>
            <person name="Mestiri I."/>
            <person name="Schnel N."/>
            <person name="Le Paslier M.C."/>
            <person name="Fan G."/>
            <person name="Renault V."/>
            <person name="Bayer P.E."/>
            <person name="Golicz A.A."/>
            <person name="Manoli S."/>
            <person name="Lee T.H."/>
            <person name="Thi V.H."/>
            <person name="Chalabi S."/>
            <person name="Hu Q."/>
            <person name="Fan C."/>
            <person name="Tollenaere R."/>
            <person name="Lu Y."/>
            <person name="Battail C."/>
            <person name="Shen J."/>
            <person name="Sidebottom C.H."/>
            <person name="Wang X."/>
            <person name="Canaguier A."/>
            <person name="Chauveau A."/>
            <person name="Berard A."/>
            <person name="Deniot G."/>
            <person name="Guan M."/>
            <person name="Liu Z."/>
            <person name="Sun F."/>
            <person name="Lim Y.P."/>
            <person name="Lyons E."/>
            <person name="Town C.D."/>
            <person name="Bancroft I."/>
            <person name="Wang X."/>
            <person name="Meng J."/>
            <person name="Ma J."/>
            <person name="Pires J.C."/>
            <person name="King G.J."/>
            <person name="Brunel D."/>
            <person name="Delourme R."/>
            <person name="Renard M."/>
            <person name="Aury J.M."/>
            <person name="Adams K.L."/>
            <person name="Batley J."/>
            <person name="Snowdon R.J."/>
            <person name="Tost J."/>
            <person name="Edwards D."/>
            <person name="Zhou Y."/>
            <person name="Hua W."/>
            <person name="Sharpe A.G."/>
            <person name="Paterson A.H."/>
            <person name="Guan C."/>
            <person name="Wincker P."/>
        </authorList>
    </citation>
    <scope>NUCLEOTIDE SEQUENCE [LARGE SCALE GENOMIC DNA]</scope>
    <source>
        <strain evidence="2">cv. Darmor-bzh</strain>
    </source>
</reference>
<dbReference type="PaxDb" id="3708-A0A078FAP0"/>
<gene>
    <name evidence="1" type="primary">BnaC08g11330D</name>
    <name evidence="1" type="ORF">GSBRNA2T00000909001</name>
</gene>
<protein>
    <submittedName>
        <fullName evidence="1">BnaC08g11330D protein</fullName>
    </submittedName>
</protein>